<protein>
    <submittedName>
        <fullName evidence="2">Uncharacterized protein</fullName>
    </submittedName>
</protein>
<proteinExistence type="predicted"/>
<feature type="chain" id="PRO_5044243124" evidence="1">
    <location>
        <begin position="18"/>
        <end position="173"/>
    </location>
</feature>
<dbReference type="EMBL" id="JBGBPQ010000012">
    <property type="protein sequence ID" value="KAL1514847.1"/>
    <property type="molecule type" value="Genomic_DNA"/>
</dbReference>
<evidence type="ECO:0000256" key="1">
    <source>
        <dbReference type="SAM" id="SignalP"/>
    </source>
</evidence>
<comment type="caution">
    <text evidence="2">The sequence shown here is derived from an EMBL/GenBank/DDBJ whole genome shotgun (WGS) entry which is preliminary data.</text>
</comment>
<dbReference type="AlphaFoldDB" id="A0AB34J951"/>
<gene>
    <name evidence="2" type="ORF">AB1Y20_003932</name>
</gene>
<keyword evidence="3" id="KW-1185">Reference proteome</keyword>
<accession>A0AB34J951</accession>
<feature type="signal peptide" evidence="1">
    <location>
        <begin position="1"/>
        <end position="17"/>
    </location>
</feature>
<reference evidence="2 3" key="1">
    <citation type="journal article" date="2024" name="Science">
        <title>Giant polyketide synthase enzymes in the biosynthesis of giant marine polyether toxins.</title>
        <authorList>
            <person name="Fallon T.R."/>
            <person name="Shende V.V."/>
            <person name="Wierzbicki I.H."/>
            <person name="Pendleton A.L."/>
            <person name="Watervoot N.F."/>
            <person name="Auber R.P."/>
            <person name="Gonzalez D.J."/>
            <person name="Wisecaver J.H."/>
            <person name="Moore B.S."/>
        </authorList>
    </citation>
    <scope>NUCLEOTIDE SEQUENCE [LARGE SCALE GENOMIC DNA]</scope>
    <source>
        <strain evidence="2 3">12B1</strain>
    </source>
</reference>
<name>A0AB34J951_PRYPA</name>
<sequence>MKAALPLLLLLLPPSAALHARPALLGAARTASRARVRCATADDDAAAADDAALQASLRARREAAKLDLPDAQDELAKAFRRRLDEEGGGAAFRLKSDAARAAEGVQEGAAKVGEAGRSAIDTASGWLSSLPPNAVRLLGIVLLLSFLPSIIGGLAGGVGGGGEDFYNPTYGQI</sequence>
<keyword evidence="1" id="KW-0732">Signal</keyword>
<evidence type="ECO:0000313" key="2">
    <source>
        <dbReference type="EMBL" id="KAL1514847.1"/>
    </source>
</evidence>
<evidence type="ECO:0000313" key="3">
    <source>
        <dbReference type="Proteomes" id="UP001515480"/>
    </source>
</evidence>
<organism evidence="2 3">
    <name type="scientific">Prymnesium parvum</name>
    <name type="common">Toxic golden alga</name>
    <dbReference type="NCBI Taxonomy" id="97485"/>
    <lineage>
        <taxon>Eukaryota</taxon>
        <taxon>Haptista</taxon>
        <taxon>Haptophyta</taxon>
        <taxon>Prymnesiophyceae</taxon>
        <taxon>Prymnesiales</taxon>
        <taxon>Prymnesiaceae</taxon>
        <taxon>Prymnesium</taxon>
    </lineage>
</organism>
<dbReference type="Proteomes" id="UP001515480">
    <property type="component" value="Unassembled WGS sequence"/>
</dbReference>